<evidence type="ECO:0000256" key="1">
    <source>
        <dbReference type="SAM" id="Phobius"/>
    </source>
</evidence>
<keyword evidence="3" id="KW-1185">Reference proteome</keyword>
<feature type="transmembrane region" description="Helical" evidence="1">
    <location>
        <begin position="38"/>
        <end position="60"/>
    </location>
</feature>
<dbReference type="Proteomes" id="UP001234178">
    <property type="component" value="Unassembled WGS sequence"/>
</dbReference>
<keyword evidence="1" id="KW-0472">Membrane</keyword>
<keyword evidence="1" id="KW-0812">Transmembrane</keyword>
<protein>
    <submittedName>
        <fullName evidence="2">Uncharacterized protein</fullName>
    </submittedName>
</protein>
<sequence length="154" mass="17310">MLVLISYFISIVVRNFFREELSSRLAVDYLFSIPAQHIFLIYCTVLNPGFSELILLTVFLSMELHYMVAASCLRGCQKVSEASLLHSGKPGKLLFLGLECRMSVRCLPDPIAQCYGMFTLKREICVYAEFIFEGGSKLLGSNTNIDKIESCSES</sequence>
<comment type="caution">
    <text evidence="2">The sequence shown here is derived from an EMBL/GenBank/DDBJ whole genome shotgun (WGS) entry which is preliminary data.</text>
</comment>
<reference evidence="2 3" key="1">
    <citation type="journal article" date="2023" name="Nucleic Acids Res.">
        <title>The hologenome of Daphnia magna reveals possible DNA methylation and microbiome-mediated evolution of the host genome.</title>
        <authorList>
            <person name="Chaturvedi A."/>
            <person name="Li X."/>
            <person name="Dhandapani V."/>
            <person name="Marshall H."/>
            <person name="Kissane S."/>
            <person name="Cuenca-Cambronero M."/>
            <person name="Asole G."/>
            <person name="Calvet F."/>
            <person name="Ruiz-Romero M."/>
            <person name="Marangio P."/>
            <person name="Guigo R."/>
            <person name="Rago D."/>
            <person name="Mirbahai L."/>
            <person name="Eastwood N."/>
            <person name="Colbourne J.K."/>
            <person name="Zhou J."/>
            <person name="Mallon E."/>
            <person name="Orsini L."/>
        </authorList>
    </citation>
    <scope>NUCLEOTIDE SEQUENCE [LARGE SCALE GENOMIC DNA]</scope>
    <source>
        <strain evidence="2">LRV0_1</strain>
    </source>
</reference>
<keyword evidence="1" id="KW-1133">Transmembrane helix</keyword>
<proteinExistence type="predicted"/>
<name>A0ABQ9ZFV3_9CRUS</name>
<organism evidence="2 3">
    <name type="scientific">Daphnia magna</name>
    <dbReference type="NCBI Taxonomy" id="35525"/>
    <lineage>
        <taxon>Eukaryota</taxon>
        <taxon>Metazoa</taxon>
        <taxon>Ecdysozoa</taxon>
        <taxon>Arthropoda</taxon>
        <taxon>Crustacea</taxon>
        <taxon>Branchiopoda</taxon>
        <taxon>Diplostraca</taxon>
        <taxon>Cladocera</taxon>
        <taxon>Anomopoda</taxon>
        <taxon>Daphniidae</taxon>
        <taxon>Daphnia</taxon>
    </lineage>
</organism>
<dbReference type="EMBL" id="JAOYFB010000003">
    <property type="protein sequence ID" value="KAK4011818.1"/>
    <property type="molecule type" value="Genomic_DNA"/>
</dbReference>
<gene>
    <name evidence="2" type="ORF">OUZ56_020930</name>
</gene>
<evidence type="ECO:0000313" key="3">
    <source>
        <dbReference type="Proteomes" id="UP001234178"/>
    </source>
</evidence>
<evidence type="ECO:0000313" key="2">
    <source>
        <dbReference type="EMBL" id="KAK4011818.1"/>
    </source>
</evidence>
<accession>A0ABQ9ZFV3</accession>